<protein>
    <submittedName>
        <fullName evidence="5">NAD(P)-dependent oxidoreductase</fullName>
    </submittedName>
</protein>
<evidence type="ECO:0000313" key="6">
    <source>
        <dbReference type="Proteomes" id="UP000285575"/>
    </source>
</evidence>
<dbReference type="CDD" id="cd08946">
    <property type="entry name" value="SDR_e"/>
    <property type="match status" value="1"/>
</dbReference>
<dbReference type="OrthoDB" id="8770295at2"/>
<gene>
    <name evidence="5" type="ORF">EOE66_06985</name>
</gene>
<evidence type="ECO:0000256" key="3">
    <source>
        <dbReference type="ARBA" id="ARBA00023027"/>
    </source>
</evidence>
<feature type="domain" description="NAD-dependent epimerase/dehydratase" evidence="4">
    <location>
        <begin position="12"/>
        <end position="172"/>
    </location>
</feature>
<dbReference type="PANTHER" id="PTHR43103:SF5">
    <property type="entry name" value="4-EPIMERASE, PUTATIVE (AFU_ORTHOLOGUE AFUA_7G00360)-RELATED"/>
    <property type="match status" value="1"/>
</dbReference>
<keyword evidence="6" id="KW-1185">Reference proteome</keyword>
<dbReference type="InterPro" id="IPR036291">
    <property type="entry name" value="NAD(P)-bd_dom_sf"/>
</dbReference>
<dbReference type="AlphaFoldDB" id="A0A437RL40"/>
<dbReference type="InterPro" id="IPR001509">
    <property type="entry name" value="Epimerase_deHydtase"/>
</dbReference>
<comment type="caution">
    <text evidence="5">The sequence shown here is derived from an EMBL/GenBank/DDBJ whole genome shotgun (WGS) entry which is preliminary data.</text>
</comment>
<sequence length="272" mass="28613">MNTATPVFDTLLLTGAAGTLGRALAPSLRALCRTLRLSDLPAALAAPPLQPGDEARPADLADASAMDALLHGVQAVVHLGGVSVEGPFAPILAANLAGTTHLYEAARRAGTRRIVFASSNHVTGGYPQGHSLTTACPPRPDGFYGASKLYGEGLAALYWQRYGIESVCLRIGSATPEPTDARALATWLSLRDLAQLVRCALTAPGVGCTVAYGCSANTRRWWQDDATWARLGYAPQDNAEAWAAQLQDRLLPEGPQRELQGGSFLGIGPFDP</sequence>
<accession>A0A437RL40</accession>
<evidence type="ECO:0000259" key="4">
    <source>
        <dbReference type="Pfam" id="PF01370"/>
    </source>
</evidence>
<dbReference type="Proteomes" id="UP000285575">
    <property type="component" value="Unassembled WGS sequence"/>
</dbReference>
<dbReference type="GO" id="GO:0016491">
    <property type="term" value="F:oxidoreductase activity"/>
    <property type="evidence" value="ECO:0007669"/>
    <property type="project" value="UniProtKB-KW"/>
</dbReference>
<evidence type="ECO:0000256" key="2">
    <source>
        <dbReference type="ARBA" id="ARBA00023002"/>
    </source>
</evidence>
<dbReference type="Pfam" id="PF01370">
    <property type="entry name" value="Epimerase"/>
    <property type="match status" value="1"/>
</dbReference>
<evidence type="ECO:0000256" key="1">
    <source>
        <dbReference type="ARBA" id="ARBA00007637"/>
    </source>
</evidence>
<organism evidence="5 6">
    <name type="scientific">Rubrivivax rivuli</name>
    <dbReference type="NCBI Taxonomy" id="1862385"/>
    <lineage>
        <taxon>Bacteria</taxon>
        <taxon>Pseudomonadati</taxon>
        <taxon>Pseudomonadota</taxon>
        <taxon>Betaproteobacteria</taxon>
        <taxon>Burkholderiales</taxon>
        <taxon>Sphaerotilaceae</taxon>
        <taxon>Rubrivivax</taxon>
    </lineage>
</organism>
<keyword evidence="2" id="KW-0560">Oxidoreductase</keyword>
<dbReference type="PANTHER" id="PTHR43103">
    <property type="entry name" value="NUCLEOSIDE-DIPHOSPHATE-SUGAR EPIMERASE"/>
    <property type="match status" value="1"/>
</dbReference>
<name>A0A437RL40_9BURK</name>
<comment type="similarity">
    <text evidence="1">Belongs to the NAD(P)-dependent epimerase/dehydratase family.</text>
</comment>
<dbReference type="SUPFAM" id="SSF51735">
    <property type="entry name" value="NAD(P)-binding Rossmann-fold domains"/>
    <property type="match status" value="1"/>
</dbReference>
<reference evidence="5 6" key="1">
    <citation type="submission" date="2019-01" db="EMBL/GenBank/DDBJ databases">
        <authorList>
            <person name="Chen W.-M."/>
        </authorList>
    </citation>
    <scope>NUCLEOTIDE SEQUENCE [LARGE SCALE GENOMIC DNA]</scope>
    <source>
        <strain evidence="5 6">KYPY4</strain>
    </source>
</reference>
<evidence type="ECO:0000313" key="5">
    <source>
        <dbReference type="EMBL" id="RVU47479.1"/>
    </source>
</evidence>
<dbReference type="RefSeq" id="WP_128227942.1">
    <property type="nucleotide sequence ID" value="NZ_SACR01000002.1"/>
</dbReference>
<dbReference type="Gene3D" id="3.40.50.720">
    <property type="entry name" value="NAD(P)-binding Rossmann-like Domain"/>
    <property type="match status" value="1"/>
</dbReference>
<proteinExistence type="inferred from homology"/>
<dbReference type="EMBL" id="SACR01000002">
    <property type="protein sequence ID" value="RVU47479.1"/>
    <property type="molecule type" value="Genomic_DNA"/>
</dbReference>
<keyword evidence="3" id="KW-0520">NAD</keyword>